<proteinExistence type="predicted"/>
<dbReference type="AlphaFoldDB" id="A0A809ZVY5"/>
<evidence type="ECO:0000313" key="1">
    <source>
        <dbReference type="EMBL" id="BCE56434.1"/>
    </source>
</evidence>
<reference evidence="1" key="1">
    <citation type="submission" date="2020-05" db="EMBL/GenBank/DDBJ databases">
        <title>Complete genome sequence of Bradyrhizobium diazoefficiens XF5 isolated from soybean nodule.</title>
        <authorList>
            <person name="Noda R."/>
            <person name="Kakizaki K."/>
            <person name="Minamisawa K."/>
        </authorList>
    </citation>
    <scope>NUCLEOTIDE SEQUENCE</scope>
    <source>
        <strain evidence="1">XF5</strain>
    </source>
</reference>
<protein>
    <submittedName>
        <fullName evidence="1">Uncharacterized protein</fullName>
    </submittedName>
</protein>
<organism evidence="1">
    <name type="scientific">Bradyrhizobium diazoefficiens</name>
    <dbReference type="NCBI Taxonomy" id="1355477"/>
    <lineage>
        <taxon>Bacteria</taxon>
        <taxon>Pseudomonadati</taxon>
        <taxon>Pseudomonadota</taxon>
        <taxon>Alphaproteobacteria</taxon>
        <taxon>Hyphomicrobiales</taxon>
        <taxon>Nitrobacteraceae</taxon>
        <taxon>Bradyrhizobium</taxon>
    </lineage>
</organism>
<dbReference type="EMBL" id="AP023095">
    <property type="protein sequence ID" value="BCE56434.1"/>
    <property type="molecule type" value="Genomic_DNA"/>
</dbReference>
<dbReference type="RefSeq" id="WP_183117548.1">
    <property type="nucleotide sequence ID" value="NZ_AP022638.1"/>
</dbReference>
<gene>
    <name evidence="1" type="ORF">XF5B_39460</name>
</gene>
<accession>A0A809ZVY5</accession>
<sequence>MRGTLIEFTAEGDYEALIADLKRRLKEANIESRVRRKRARRALVEGMSPKDAATFMYLACFDFRIIATDVGTDEPRET</sequence>
<name>A0A809ZVY5_9BRAD</name>